<dbReference type="EMBL" id="MN739898">
    <property type="protein sequence ID" value="QHT76626.1"/>
    <property type="molecule type" value="Genomic_DNA"/>
</dbReference>
<organism evidence="1">
    <name type="scientific">viral metagenome</name>
    <dbReference type="NCBI Taxonomy" id="1070528"/>
    <lineage>
        <taxon>unclassified sequences</taxon>
        <taxon>metagenomes</taxon>
        <taxon>organismal metagenomes</taxon>
    </lineage>
</organism>
<reference evidence="1" key="1">
    <citation type="journal article" date="2020" name="Nature">
        <title>Giant virus diversity and host interactions through global metagenomics.</title>
        <authorList>
            <person name="Schulz F."/>
            <person name="Roux S."/>
            <person name="Paez-Espino D."/>
            <person name="Jungbluth S."/>
            <person name="Walsh D.A."/>
            <person name="Denef V.J."/>
            <person name="McMahon K.D."/>
            <person name="Konstantinidis K.T."/>
            <person name="Eloe-Fadrosh E.A."/>
            <person name="Kyrpides N.C."/>
            <person name="Woyke T."/>
        </authorList>
    </citation>
    <scope>NUCLEOTIDE SEQUENCE</scope>
    <source>
        <strain evidence="1">GVMAG-M-3300023179-82</strain>
    </source>
</reference>
<dbReference type="AlphaFoldDB" id="A0A6C0H8T1"/>
<accession>A0A6C0H8T1</accession>
<protein>
    <submittedName>
        <fullName evidence="1">Uncharacterized protein</fullName>
    </submittedName>
</protein>
<proteinExistence type="predicted"/>
<name>A0A6C0H8T1_9ZZZZ</name>
<sequence>MTNTKINKFNINIINYIKEINNEFKYVNLNKKDEYYILLNILKQYELFIFTPLKI</sequence>
<evidence type="ECO:0000313" key="1">
    <source>
        <dbReference type="EMBL" id="QHT76626.1"/>
    </source>
</evidence>